<evidence type="ECO:0000313" key="3">
    <source>
        <dbReference type="Proteomes" id="UP000198263"/>
    </source>
</evidence>
<dbReference type="RefSeq" id="WP_052449931.1">
    <property type="nucleotide sequence ID" value="NZ_FCNV02000003.1"/>
</dbReference>
<dbReference type="EMBL" id="FCNV02000003">
    <property type="protein sequence ID" value="SAL28727.1"/>
    <property type="molecule type" value="Genomic_DNA"/>
</dbReference>
<dbReference type="OrthoDB" id="9025571at2"/>
<comment type="caution">
    <text evidence="2">The sequence shown here is derived from an EMBL/GenBank/DDBJ whole genome shotgun (WGS) entry which is preliminary data.</text>
</comment>
<dbReference type="AlphaFoldDB" id="A0A658QWH1"/>
<accession>A0A658QWH1</accession>
<keyword evidence="3" id="KW-1185">Reference proteome</keyword>
<reference evidence="2 3" key="1">
    <citation type="submission" date="2016-01" db="EMBL/GenBank/DDBJ databases">
        <authorList>
            <person name="Peeters C."/>
        </authorList>
    </citation>
    <scope>NUCLEOTIDE SEQUENCE [LARGE SCALE GENOMIC DNA]</scope>
    <source>
        <strain evidence="2">LMG 29315</strain>
    </source>
</reference>
<gene>
    <name evidence="2" type="ORF">AWB72_02344</name>
</gene>
<evidence type="ECO:0000256" key="1">
    <source>
        <dbReference type="SAM" id="MobiDB-lite"/>
    </source>
</evidence>
<protein>
    <submittedName>
        <fullName evidence="2">Uncharacterized protein</fullName>
    </submittedName>
</protein>
<organism evidence="2 3">
    <name type="scientific">Caballeronia concitans</name>
    <dbReference type="NCBI Taxonomy" id="1777133"/>
    <lineage>
        <taxon>Bacteria</taxon>
        <taxon>Pseudomonadati</taxon>
        <taxon>Pseudomonadota</taxon>
        <taxon>Betaproteobacteria</taxon>
        <taxon>Burkholderiales</taxon>
        <taxon>Burkholderiaceae</taxon>
        <taxon>Caballeronia</taxon>
    </lineage>
</organism>
<feature type="region of interest" description="Disordered" evidence="1">
    <location>
        <begin position="133"/>
        <end position="195"/>
    </location>
</feature>
<name>A0A658QWH1_9BURK</name>
<feature type="compositionally biased region" description="Basic and acidic residues" evidence="1">
    <location>
        <begin position="168"/>
        <end position="182"/>
    </location>
</feature>
<proteinExistence type="predicted"/>
<dbReference type="Proteomes" id="UP000198263">
    <property type="component" value="Unassembled WGS sequence"/>
</dbReference>
<sequence length="195" mass="21238">MSKEAATQDPYERRALLLHLGDVLETVFCLSQCADEYASIGDAVRGNDALANFTLLGFVDQTMTPRDFIRRASGAFFIWPKALLDETLNRPMLASTVKSDLFDDNASGWRAYVDERRAEVSWFGDDVPEVAASAAPAHAAGEGKDSSERASASETKRESVARKGKGSAKAEADAGKELEGEPSRYATWPWPNKSS</sequence>
<evidence type="ECO:0000313" key="2">
    <source>
        <dbReference type="EMBL" id="SAL28727.1"/>
    </source>
</evidence>